<dbReference type="InterPro" id="IPR012341">
    <property type="entry name" value="6hp_glycosidase-like_sf"/>
</dbReference>
<dbReference type="Gene3D" id="1.50.10.10">
    <property type="match status" value="2"/>
</dbReference>
<dbReference type="PANTHER" id="PTHR42899">
    <property type="entry name" value="SPERMATOGENESIS-ASSOCIATED PROTEIN 20"/>
    <property type="match status" value="1"/>
</dbReference>
<proteinExistence type="predicted"/>
<dbReference type="RefSeq" id="WP_133474572.1">
    <property type="nucleotide sequence ID" value="NZ_SNWP01000011.1"/>
</dbReference>
<dbReference type="InterPro" id="IPR036249">
    <property type="entry name" value="Thioredoxin-like_sf"/>
</dbReference>
<dbReference type="Gene3D" id="3.40.30.10">
    <property type="entry name" value="Glutaredoxin"/>
    <property type="match status" value="1"/>
</dbReference>
<feature type="domain" description="Spermatogenesis-associated protein 20-like TRX" evidence="2">
    <location>
        <begin position="8"/>
        <end position="169"/>
    </location>
</feature>
<gene>
    <name evidence="3" type="ORF">BC659_1997</name>
</gene>
<dbReference type="InterPro" id="IPR008928">
    <property type="entry name" value="6-hairpin_glycosidase_sf"/>
</dbReference>
<evidence type="ECO:0000259" key="2">
    <source>
        <dbReference type="Pfam" id="PF03190"/>
    </source>
</evidence>
<dbReference type="CDD" id="cd02955">
    <property type="entry name" value="SSP411"/>
    <property type="match status" value="1"/>
</dbReference>
<keyword evidence="4" id="KW-1185">Reference proteome</keyword>
<reference evidence="3 4" key="1">
    <citation type="submission" date="2019-03" db="EMBL/GenBank/DDBJ databases">
        <title>Genomic Encyclopedia of Archaeal and Bacterial Type Strains, Phase II (KMG-II): from individual species to whole genera.</title>
        <authorList>
            <person name="Goeker M."/>
        </authorList>
    </citation>
    <scope>NUCLEOTIDE SEQUENCE [LARGE SCALE GENOMIC DNA]</scope>
    <source>
        <strain evidence="3 4">DSM 28323</strain>
    </source>
</reference>
<dbReference type="InterPro" id="IPR004879">
    <property type="entry name" value="Ssp411-like_TRX"/>
</dbReference>
<dbReference type="PIRSF" id="PIRSF006402">
    <property type="entry name" value="UCP006402_thioredoxin"/>
    <property type="match status" value="1"/>
</dbReference>
<dbReference type="Pfam" id="PF03190">
    <property type="entry name" value="Thioredox_DsbH"/>
    <property type="match status" value="1"/>
</dbReference>
<protein>
    <recommendedName>
        <fullName evidence="2">Spermatogenesis-associated protein 20-like TRX domain-containing protein</fullName>
    </recommendedName>
</protein>
<feature type="coiled-coil region" evidence="1">
    <location>
        <begin position="141"/>
        <end position="168"/>
    </location>
</feature>
<accession>A0A4V3C4P3</accession>
<dbReference type="InterPro" id="IPR024705">
    <property type="entry name" value="Ssp411"/>
</dbReference>
<dbReference type="PANTHER" id="PTHR42899:SF1">
    <property type="entry name" value="SPERMATOGENESIS-ASSOCIATED PROTEIN 20"/>
    <property type="match status" value="1"/>
</dbReference>
<dbReference type="OrthoDB" id="9762614at2"/>
<dbReference type="AlphaFoldDB" id="A0A4V3C4P3"/>
<dbReference type="EMBL" id="SNWP01000011">
    <property type="protein sequence ID" value="TDO26688.1"/>
    <property type="molecule type" value="Genomic_DNA"/>
</dbReference>
<sequence length="684" mass="77707">MSDSTKHTNRLIHETSPYLLQHAHNPVNWYPWGEEALALSKKEDKPILVSIGYAACHWCHVMERESFEDEATAAIMNKYFINIKIDREERPDLDHIYMDAVQAMTGSGGWPLNVFLTPDTKPFYGGTYFPPVRAHNRPSWREVLEGLYKAYTEKREEINQQAEKLTQHLRSSNSFGLQVNTADWIKATETIENIAANMLKQADTEWGGFGHAPKFPQTQTIRYLLRHFHFQGDEAAKKQALLSLDKMIDGGIYDQLGGGFARYSTDTEWLAPHFEKMLYDNALIVMAMCEAYALTKDAKYARAIRETLLFVENELMHPDGGFYSALDADSEGVEGKFYTWSKKEIEEVLGEDAALFCAYYDVTEEGNWEETNILRVCTQPAEFAEAHGLTEAEWLRKADTLKNKLRQRRNQRVRPLLDDKHLLGWNALMNTAYGQAYAILGESRYRLIAEKNIVFLEQSLSNSADGKWMHACKEGKAHIPAFLDDYACLIQAYIQLQEITGNASYLLKAQTLLEGVNLHFSEAKTGFYFYTMEGQSDIIVRKKEVYDGATPSGNALMAANLQYLGRVFDRKDWLDRMNRMLAGLGMAIVKYPTSFGLWAMVMQAELAGWKEVALMGPGAGAYLPAVLEKYVPNKIVQTEETKEGDFPLLAGKMPEDGTIRLYICQNFSCSDYTTDKIIDFLANV</sequence>
<organism evidence="3 4">
    <name type="scientific">Sediminibacterium goheungense</name>
    <dbReference type="NCBI Taxonomy" id="1086393"/>
    <lineage>
        <taxon>Bacteria</taxon>
        <taxon>Pseudomonadati</taxon>
        <taxon>Bacteroidota</taxon>
        <taxon>Chitinophagia</taxon>
        <taxon>Chitinophagales</taxon>
        <taxon>Chitinophagaceae</taxon>
        <taxon>Sediminibacterium</taxon>
    </lineage>
</organism>
<keyword evidence="1" id="KW-0175">Coiled coil</keyword>
<comment type="caution">
    <text evidence="3">The sequence shown here is derived from an EMBL/GenBank/DDBJ whole genome shotgun (WGS) entry which is preliminary data.</text>
</comment>
<name>A0A4V3C4P3_9BACT</name>
<dbReference type="GO" id="GO:0005975">
    <property type="term" value="P:carbohydrate metabolic process"/>
    <property type="evidence" value="ECO:0007669"/>
    <property type="project" value="InterPro"/>
</dbReference>
<evidence type="ECO:0000313" key="4">
    <source>
        <dbReference type="Proteomes" id="UP000295741"/>
    </source>
</evidence>
<dbReference type="SUPFAM" id="SSF52833">
    <property type="entry name" value="Thioredoxin-like"/>
    <property type="match status" value="1"/>
</dbReference>
<dbReference type="SUPFAM" id="SSF48208">
    <property type="entry name" value="Six-hairpin glycosidases"/>
    <property type="match status" value="1"/>
</dbReference>
<evidence type="ECO:0000313" key="3">
    <source>
        <dbReference type="EMBL" id="TDO26688.1"/>
    </source>
</evidence>
<dbReference type="Proteomes" id="UP000295741">
    <property type="component" value="Unassembled WGS sequence"/>
</dbReference>
<evidence type="ECO:0000256" key="1">
    <source>
        <dbReference type="SAM" id="Coils"/>
    </source>
</evidence>